<evidence type="ECO:0000313" key="1">
    <source>
        <dbReference type="Proteomes" id="UP000887579"/>
    </source>
</evidence>
<dbReference type="WBParaSite" id="ES5_v2.g25896.t1">
    <property type="protein sequence ID" value="ES5_v2.g25896.t1"/>
    <property type="gene ID" value="ES5_v2.g25896"/>
</dbReference>
<proteinExistence type="predicted"/>
<name>A0AC34G806_9BILA</name>
<organism evidence="1 2">
    <name type="scientific">Panagrolaimus sp. ES5</name>
    <dbReference type="NCBI Taxonomy" id="591445"/>
    <lineage>
        <taxon>Eukaryota</taxon>
        <taxon>Metazoa</taxon>
        <taxon>Ecdysozoa</taxon>
        <taxon>Nematoda</taxon>
        <taxon>Chromadorea</taxon>
        <taxon>Rhabditida</taxon>
        <taxon>Tylenchina</taxon>
        <taxon>Panagrolaimomorpha</taxon>
        <taxon>Panagrolaimoidea</taxon>
        <taxon>Panagrolaimidae</taxon>
        <taxon>Panagrolaimus</taxon>
    </lineage>
</organism>
<sequence length="159" mass="18151">MDDNFCDKTTSEKAETPQELILKLRKGERIMLTTQAYIEKNIQQNAVEARAKVKANVHDALAALERKLILEKRLKRCDGIIQTLEFERQLLENAKTDAEVLQAMDTAVKALKLVNIDPDPNDLEILVRTPADDDVSVSNMEEYTVNQEELLSELRELQK</sequence>
<dbReference type="Proteomes" id="UP000887579">
    <property type="component" value="Unplaced"/>
</dbReference>
<accession>A0AC34G806</accession>
<protein>
    <submittedName>
        <fullName evidence="2">Uncharacterized protein</fullName>
    </submittedName>
</protein>
<evidence type="ECO:0000313" key="2">
    <source>
        <dbReference type="WBParaSite" id="ES5_v2.g25896.t1"/>
    </source>
</evidence>
<reference evidence="2" key="1">
    <citation type="submission" date="2022-11" db="UniProtKB">
        <authorList>
            <consortium name="WormBaseParasite"/>
        </authorList>
    </citation>
    <scope>IDENTIFICATION</scope>
</reference>